<evidence type="ECO:0000313" key="1">
    <source>
        <dbReference type="EMBL" id="GBM50949.1"/>
    </source>
</evidence>
<organism evidence="1 2">
    <name type="scientific">Araneus ventricosus</name>
    <name type="common">Orbweaver spider</name>
    <name type="synonym">Epeira ventricosa</name>
    <dbReference type="NCBI Taxonomy" id="182803"/>
    <lineage>
        <taxon>Eukaryota</taxon>
        <taxon>Metazoa</taxon>
        <taxon>Ecdysozoa</taxon>
        <taxon>Arthropoda</taxon>
        <taxon>Chelicerata</taxon>
        <taxon>Arachnida</taxon>
        <taxon>Araneae</taxon>
        <taxon>Araneomorphae</taxon>
        <taxon>Entelegynae</taxon>
        <taxon>Araneoidea</taxon>
        <taxon>Araneidae</taxon>
        <taxon>Araneus</taxon>
    </lineage>
</organism>
<sequence>MTDLRLALRQDALNKILSARQDEVENLHHSIRYNIIPQLNFEAYDYTDMILWESTDVFITVPPVLRNISNEEIVDKLSLPNSTVPEWSFTDFPCHMVAVERTVKLVTEAVFRVCGFDARDGI</sequence>
<dbReference type="PANTHER" id="PTHR46409:SF1">
    <property type="entry name" value="HTH PSQ-TYPE DOMAIN-CONTAINING PROTEIN"/>
    <property type="match status" value="1"/>
</dbReference>
<gene>
    <name evidence="1" type="ORF">AVEN_114602_1</name>
</gene>
<dbReference type="OrthoDB" id="8316040at2759"/>
<dbReference type="Proteomes" id="UP000499080">
    <property type="component" value="Unassembled WGS sequence"/>
</dbReference>
<dbReference type="EMBL" id="BGPR01001317">
    <property type="protein sequence ID" value="GBM50949.1"/>
    <property type="molecule type" value="Genomic_DNA"/>
</dbReference>
<keyword evidence="2" id="KW-1185">Reference proteome</keyword>
<dbReference type="AlphaFoldDB" id="A0A4Y2GE26"/>
<accession>A0A4Y2GE26</accession>
<reference evidence="1 2" key="1">
    <citation type="journal article" date="2019" name="Sci. Rep.">
        <title>Orb-weaving spider Araneus ventricosus genome elucidates the spidroin gene catalogue.</title>
        <authorList>
            <person name="Kono N."/>
            <person name="Nakamura H."/>
            <person name="Ohtoshi R."/>
            <person name="Moran D.A.P."/>
            <person name="Shinohara A."/>
            <person name="Yoshida Y."/>
            <person name="Fujiwara M."/>
            <person name="Mori M."/>
            <person name="Tomita M."/>
            <person name="Arakawa K."/>
        </authorList>
    </citation>
    <scope>NUCLEOTIDE SEQUENCE [LARGE SCALE GENOMIC DNA]</scope>
</reference>
<protein>
    <submittedName>
        <fullName evidence="1">Uncharacterized protein</fullName>
    </submittedName>
</protein>
<evidence type="ECO:0000313" key="2">
    <source>
        <dbReference type="Proteomes" id="UP000499080"/>
    </source>
</evidence>
<dbReference type="PANTHER" id="PTHR46409">
    <property type="entry name" value="HTH PSQ-TYPE DOMAIN-CONTAINING PROTEIN"/>
    <property type="match status" value="1"/>
</dbReference>
<comment type="caution">
    <text evidence="1">The sequence shown here is derived from an EMBL/GenBank/DDBJ whole genome shotgun (WGS) entry which is preliminary data.</text>
</comment>
<name>A0A4Y2GE26_ARAVE</name>
<proteinExistence type="predicted"/>